<dbReference type="Gene3D" id="3.30.830.10">
    <property type="entry name" value="Metalloenzyme, LuxS/M16 peptidase-like"/>
    <property type="match status" value="2"/>
</dbReference>
<dbReference type="InterPro" id="IPR011249">
    <property type="entry name" value="Metalloenz_LuxS/M16"/>
</dbReference>
<dbReference type="InterPro" id="IPR011765">
    <property type="entry name" value="Pept_M16_N"/>
</dbReference>
<organism evidence="3 4">
    <name type="scientific">Rhodothermus marinus (strain ATCC 43812 / DSM 4252 / R-10)</name>
    <name type="common">Rhodothermus obamensis</name>
    <dbReference type="NCBI Taxonomy" id="518766"/>
    <lineage>
        <taxon>Bacteria</taxon>
        <taxon>Pseudomonadati</taxon>
        <taxon>Rhodothermota</taxon>
        <taxon>Rhodothermia</taxon>
        <taxon>Rhodothermales</taxon>
        <taxon>Rhodothermaceae</taxon>
        <taxon>Rhodothermus</taxon>
    </lineage>
</organism>
<dbReference type="OrthoDB" id="9811314at2"/>
<dbReference type="AlphaFoldDB" id="D0MIC8"/>
<proteinExistence type="predicted"/>
<dbReference type="InterPro" id="IPR007863">
    <property type="entry name" value="Peptidase_M16_C"/>
</dbReference>
<dbReference type="HOGENOM" id="CLU_009902_6_1_10"/>
<dbReference type="RefSeq" id="WP_012843847.1">
    <property type="nucleotide sequence ID" value="NC_013501.1"/>
</dbReference>
<dbReference type="PANTHER" id="PTHR11851">
    <property type="entry name" value="METALLOPROTEASE"/>
    <property type="match status" value="1"/>
</dbReference>
<reference evidence="3 4" key="1">
    <citation type="journal article" date="2009" name="Stand. Genomic Sci.">
        <title>Complete genome sequence of Rhodothermus marinus type strain (R-10).</title>
        <authorList>
            <person name="Nolan M."/>
            <person name="Tindall B.J."/>
            <person name="Pomrenke H."/>
            <person name="Lapidus A."/>
            <person name="Copeland A."/>
            <person name="Glavina Del Rio T."/>
            <person name="Lucas S."/>
            <person name="Chen F."/>
            <person name="Tice H."/>
            <person name="Cheng J.F."/>
            <person name="Saunders E."/>
            <person name="Han C."/>
            <person name="Bruce D."/>
            <person name="Goodwin L."/>
            <person name="Chain P."/>
            <person name="Pitluck S."/>
            <person name="Ovchinikova G."/>
            <person name="Pati A."/>
            <person name="Ivanova N."/>
            <person name="Mavromatis K."/>
            <person name="Chen A."/>
            <person name="Palaniappan K."/>
            <person name="Land M."/>
            <person name="Hauser L."/>
            <person name="Chang Y.J."/>
            <person name="Jeffries C.D."/>
            <person name="Brettin T."/>
            <person name="Goker M."/>
            <person name="Bristow J."/>
            <person name="Eisen J.A."/>
            <person name="Markowitz V."/>
            <person name="Hugenholtz P."/>
            <person name="Kyrpides N.C."/>
            <person name="Klenk H.P."/>
            <person name="Detter J.C."/>
        </authorList>
    </citation>
    <scope>NUCLEOTIDE SEQUENCE [LARGE SCALE GENOMIC DNA]</scope>
    <source>
        <strain evidence="4">ATCC 43812 / DSM 4252 / R-10</strain>
    </source>
</reference>
<sequence>MTRTFAERVVEVEAGPCRLYVLPMPVEQVVTLRGSFRTWPDFAAGETLLQRLTVAMLDRGTRRRDRFELARLLEDRGAHLSFTSKGSRIEFAGRMLRRHMADVLPLLAEQLREPRFDPEEFEKARLHVQAQLQQQLEQTSARAHIALSQRLYPPAHPNYRRDPEAELERLATLTLEDVKAYHAAHFGANELILVLVGNVQPEAAEPLVREAFADWPPHAATPRLAAEATPQSPDRVQIHVPDRQNLDVLMGHAVPLRRQHPDYIPLYVGTYILGGNFSARLMATVRDEQGLTYGIHAALEGISTEHDGHFEIEVTLSQDRLEEGIAATLAQVRRFVEEGVTEEELAEKKDTLTGLFQTGLSTTAGLATALLINIERGFGPGYLDRYPEEIRAVTRPQVNEVVQRYLNPEALHTVVAGSVETVPSGS</sequence>
<feature type="domain" description="Peptidase M16 N-terminal" evidence="1">
    <location>
        <begin position="56"/>
        <end position="148"/>
    </location>
</feature>
<evidence type="ECO:0000259" key="2">
    <source>
        <dbReference type="Pfam" id="PF05193"/>
    </source>
</evidence>
<dbReference type="eggNOG" id="COG0612">
    <property type="taxonomic scope" value="Bacteria"/>
</dbReference>
<dbReference type="KEGG" id="rmr:Rmar_1347"/>
<dbReference type="PANTHER" id="PTHR11851:SF224">
    <property type="entry name" value="PROCESSING PROTEASE"/>
    <property type="match status" value="1"/>
</dbReference>
<dbReference type="EMBL" id="CP001807">
    <property type="protein sequence ID" value="ACY48236.1"/>
    <property type="molecule type" value="Genomic_DNA"/>
</dbReference>
<evidence type="ECO:0000313" key="4">
    <source>
        <dbReference type="Proteomes" id="UP000002221"/>
    </source>
</evidence>
<dbReference type="STRING" id="518766.Rmar_1347"/>
<accession>D0MIC8</accession>
<dbReference type="Pfam" id="PF05193">
    <property type="entry name" value="Peptidase_M16_C"/>
    <property type="match status" value="1"/>
</dbReference>
<evidence type="ECO:0000259" key="1">
    <source>
        <dbReference type="Pfam" id="PF00675"/>
    </source>
</evidence>
<dbReference type="GO" id="GO:0046872">
    <property type="term" value="F:metal ion binding"/>
    <property type="evidence" value="ECO:0007669"/>
    <property type="project" value="InterPro"/>
</dbReference>
<gene>
    <name evidence="3" type="ordered locus">Rmar_1347</name>
</gene>
<evidence type="ECO:0000313" key="3">
    <source>
        <dbReference type="EMBL" id="ACY48236.1"/>
    </source>
</evidence>
<protein>
    <submittedName>
        <fullName evidence="3">Peptidase M16 domain protein</fullName>
    </submittedName>
</protein>
<keyword evidence="4" id="KW-1185">Reference proteome</keyword>
<dbReference type="Pfam" id="PF00675">
    <property type="entry name" value="Peptidase_M16"/>
    <property type="match status" value="1"/>
</dbReference>
<dbReference type="InterPro" id="IPR050361">
    <property type="entry name" value="MPP/UQCRC_Complex"/>
</dbReference>
<name>D0MIC8_RHOM4</name>
<dbReference type="SUPFAM" id="SSF63411">
    <property type="entry name" value="LuxS/MPP-like metallohydrolase"/>
    <property type="match status" value="2"/>
</dbReference>
<feature type="domain" description="Peptidase M16 C-terminal" evidence="2">
    <location>
        <begin position="173"/>
        <end position="352"/>
    </location>
</feature>
<dbReference type="Proteomes" id="UP000002221">
    <property type="component" value="Chromosome"/>
</dbReference>